<gene>
    <name evidence="2" type="ORF">BU23DRAFT_661932</name>
</gene>
<organism evidence="2 3">
    <name type="scientific">Bimuria novae-zelandiae CBS 107.79</name>
    <dbReference type="NCBI Taxonomy" id="1447943"/>
    <lineage>
        <taxon>Eukaryota</taxon>
        <taxon>Fungi</taxon>
        <taxon>Dikarya</taxon>
        <taxon>Ascomycota</taxon>
        <taxon>Pezizomycotina</taxon>
        <taxon>Dothideomycetes</taxon>
        <taxon>Pleosporomycetidae</taxon>
        <taxon>Pleosporales</taxon>
        <taxon>Massarineae</taxon>
        <taxon>Didymosphaeriaceae</taxon>
        <taxon>Bimuria</taxon>
    </lineage>
</organism>
<sequence length="210" mass="23881">MNPPASFLDLSEQAFLERVKVRSSYKERSLKTLITVHWPELTRRLDLPSHILPDSPTSSRESNEQEERDDPFALPPNLSNKSRMDIVYLGNSMLERLKTTGKSTKLAQCGRDSTAWNVGCGGDKNENVMYRLFGDVKALHHALKPFSDIKLWVVISGTNNLRKKPFHLADTESYQLLLESCLWIAPKSKVIACDMFYRKDIPDAVVDESN</sequence>
<name>A0A6A5UN53_9PLEO</name>
<protein>
    <recommendedName>
        <fullName evidence="4">SGNH hydrolase-type esterase domain-containing protein</fullName>
    </recommendedName>
</protein>
<dbReference type="EMBL" id="ML976743">
    <property type="protein sequence ID" value="KAF1966663.1"/>
    <property type="molecule type" value="Genomic_DNA"/>
</dbReference>
<dbReference type="Proteomes" id="UP000800036">
    <property type="component" value="Unassembled WGS sequence"/>
</dbReference>
<evidence type="ECO:0008006" key="4">
    <source>
        <dbReference type="Google" id="ProtNLM"/>
    </source>
</evidence>
<evidence type="ECO:0000256" key="1">
    <source>
        <dbReference type="SAM" id="MobiDB-lite"/>
    </source>
</evidence>
<dbReference type="SUPFAM" id="SSF52266">
    <property type="entry name" value="SGNH hydrolase"/>
    <property type="match status" value="1"/>
</dbReference>
<dbReference type="OrthoDB" id="505607at2759"/>
<reference evidence="2" key="1">
    <citation type="journal article" date="2020" name="Stud. Mycol.">
        <title>101 Dothideomycetes genomes: a test case for predicting lifestyles and emergence of pathogens.</title>
        <authorList>
            <person name="Haridas S."/>
            <person name="Albert R."/>
            <person name="Binder M."/>
            <person name="Bloem J."/>
            <person name="Labutti K."/>
            <person name="Salamov A."/>
            <person name="Andreopoulos B."/>
            <person name="Baker S."/>
            <person name="Barry K."/>
            <person name="Bills G."/>
            <person name="Bluhm B."/>
            <person name="Cannon C."/>
            <person name="Castanera R."/>
            <person name="Culley D."/>
            <person name="Daum C."/>
            <person name="Ezra D."/>
            <person name="Gonzalez J."/>
            <person name="Henrissat B."/>
            <person name="Kuo A."/>
            <person name="Liang C."/>
            <person name="Lipzen A."/>
            <person name="Lutzoni F."/>
            <person name="Magnuson J."/>
            <person name="Mondo S."/>
            <person name="Nolan M."/>
            <person name="Ohm R."/>
            <person name="Pangilinan J."/>
            <person name="Park H.-J."/>
            <person name="Ramirez L."/>
            <person name="Alfaro M."/>
            <person name="Sun H."/>
            <person name="Tritt A."/>
            <person name="Yoshinaga Y."/>
            <person name="Zwiers L.-H."/>
            <person name="Turgeon B."/>
            <person name="Goodwin S."/>
            <person name="Spatafora J."/>
            <person name="Crous P."/>
            <person name="Grigoriev I."/>
        </authorList>
    </citation>
    <scope>NUCLEOTIDE SEQUENCE</scope>
    <source>
        <strain evidence="2">CBS 107.79</strain>
    </source>
</reference>
<evidence type="ECO:0000313" key="3">
    <source>
        <dbReference type="Proteomes" id="UP000800036"/>
    </source>
</evidence>
<keyword evidence="3" id="KW-1185">Reference proteome</keyword>
<evidence type="ECO:0000313" key="2">
    <source>
        <dbReference type="EMBL" id="KAF1966663.1"/>
    </source>
</evidence>
<dbReference type="InterPro" id="IPR036514">
    <property type="entry name" value="SGNH_hydro_sf"/>
</dbReference>
<dbReference type="AlphaFoldDB" id="A0A6A5UN53"/>
<dbReference type="Gene3D" id="3.40.50.1110">
    <property type="entry name" value="SGNH hydrolase"/>
    <property type="match status" value="1"/>
</dbReference>
<feature type="region of interest" description="Disordered" evidence="1">
    <location>
        <begin position="49"/>
        <end position="78"/>
    </location>
</feature>
<accession>A0A6A5UN53</accession>
<proteinExistence type="predicted"/>